<keyword evidence="1" id="KW-0472">Membrane</keyword>
<name>A0A1I2SSX9_9HYPH</name>
<organism evidence="2 3">
    <name type="scientific">Methylobacterium gossipiicola</name>
    <dbReference type="NCBI Taxonomy" id="582675"/>
    <lineage>
        <taxon>Bacteria</taxon>
        <taxon>Pseudomonadati</taxon>
        <taxon>Pseudomonadota</taxon>
        <taxon>Alphaproteobacteria</taxon>
        <taxon>Hyphomicrobiales</taxon>
        <taxon>Methylobacteriaceae</taxon>
        <taxon>Methylobacterium</taxon>
    </lineage>
</organism>
<dbReference type="RefSeq" id="WP_091970047.1">
    <property type="nucleotide sequence ID" value="NZ_FOPM01000005.1"/>
</dbReference>
<dbReference type="Proteomes" id="UP000199229">
    <property type="component" value="Unassembled WGS sequence"/>
</dbReference>
<dbReference type="InterPro" id="IPR024399">
    <property type="entry name" value="DUF2628"/>
</dbReference>
<feature type="transmembrane region" description="Helical" evidence="1">
    <location>
        <begin position="47"/>
        <end position="67"/>
    </location>
</feature>
<protein>
    <recommendedName>
        <fullName evidence="4">DUF2628 domain-containing protein</fullName>
    </recommendedName>
</protein>
<dbReference type="AlphaFoldDB" id="A0A1I2SSX9"/>
<dbReference type="OrthoDB" id="7285394at2"/>
<keyword evidence="1" id="KW-1133">Transmembrane helix</keyword>
<evidence type="ECO:0000313" key="3">
    <source>
        <dbReference type="Proteomes" id="UP000199229"/>
    </source>
</evidence>
<accession>A0A1I2SSX9</accession>
<sequence length="161" mass="17485">MRTYTLHLDRDAQAGEAHGLERAQLVPDGLSWTAFAFGPLWFLYHRLWLAALGVVTLLAATAVIGRLAGLTPWAGAVITFLMLLLIGLEASSLRRWTYARRGRPVRDAVLAGSLEEAEMKAATRWFDGAAPLRPVHATYGSGPAGPSEPAIGMFPFSEGRR</sequence>
<dbReference type="Pfam" id="PF10947">
    <property type="entry name" value="DUF2628"/>
    <property type="match status" value="1"/>
</dbReference>
<reference evidence="3" key="1">
    <citation type="submission" date="2016-10" db="EMBL/GenBank/DDBJ databases">
        <authorList>
            <person name="Varghese N."/>
            <person name="Submissions S."/>
        </authorList>
    </citation>
    <scope>NUCLEOTIDE SEQUENCE [LARGE SCALE GENOMIC DNA]</scope>
    <source>
        <strain evidence="3">Gh-105</strain>
    </source>
</reference>
<dbReference type="STRING" id="582675.SAMN05192565_105185"/>
<keyword evidence="1" id="KW-0812">Transmembrane</keyword>
<evidence type="ECO:0008006" key="4">
    <source>
        <dbReference type="Google" id="ProtNLM"/>
    </source>
</evidence>
<feature type="transmembrane region" description="Helical" evidence="1">
    <location>
        <begin position="73"/>
        <end position="93"/>
    </location>
</feature>
<evidence type="ECO:0000256" key="1">
    <source>
        <dbReference type="SAM" id="Phobius"/>
    </source>
</evidence>
<proteinExistence type="predicted"/>
<gene>
    <name evidence="2" type="ORF">SAMN05192565_105185</name>
</gene>
<dbReference type="EMBL" id="FOPM01000005">
    <property type="protein sequence ID" value="SFG55800.1"/>
    <property type="molecule type" value="Genomic_DNA"/>
</dbReference>
<evidence type="ECO:0000313" key="2">
    <source>
        <dbReference type="EMBL" id="SFG55800.1"/>
    </source>
</evidence>
<keyword evidence="3" id="KW-1185">Reference proteome</keyword>